<sequence>MNVTQRLATSCLVGALLTSTGAMAESMDSAESKSAENKALFIVTSNSLQTQGMAMVLGNAMQAKGVSVDVLLCDQAGDLALSSTVSQALKPRNVTPEQLMAKLQSKGANISVCALYLPNSEHNAQDLRDGIKVATPPEMADMMTSDNVRVYSF</sequence>
<protein>
    <recommendedName>
        <fullName evidence="4">DsrE/DsrF-like family protein</fullName>
    </recommendedName>
</protein>
<gene>
    <name evidence="2" type="ORF">SAMN05421760_101258</name>
</gene>
<dbReference type="RefSeq" id="WP_054342478.1">
    <property type="nucleotide sequence ID" value="NZ_FTOE01000001.1"/>
</dbReference>
<dbReference type="Proteomes" id="UP000185999">
    <property type="component" value="Unassembled WGS sequence"/>
</dbReference>
<name>A0A1N7IX14_9GAMM</name>
<evidence type="ECO:0000256" key="1">
    <source>
        <dbReference type="SAM" id="SignalP"/>
    </source>
</evidence>
<accession>A0A1N7IX14</accession>
<evidence type="ECO:0000313" key="3">
    <source>
        <dbReference type="Proteomes" id="UP000185999"/>
    </source>
</evidence>
<reference evidence="3" key="1">
    <citation type="submission" date="2017-01" db="EMBL/GenBank/DDBJ databases">
        <authorList>
            <person name="Varghese N."/>
            <person name="Submissions S."/>
        </authorList>
    </citation>
    <scope>NUCLEOTIDE SEQUENCE [LARGE SCALE GENOMIC DNA]</scope>
    <source>
        <strain evidence="3">DSM 22306</strain>
    </source>
</reference>
<dbReference type="Gene3D" id="3.40.1260.10">
    <property type="entry name" value="DsrEFH-like"/>
    <property type="match status" value="1"/>
</dbReference>
<keyword evidence="1" id="KW-0732">Signal</keyword>
<proteinExistence type="predicted"/>
<feature type="chain" id="PRO_5009942858" description="DsrE/DsrF-like family protein" evidence="1">
    <location>
        <begin position="25"/>
        <end position="153"/>
    </location>
</feature>
<dbReference type="AlphaFoldDB" id="A0A1N7IX14"/>
<keyword evidence="3" id="KW-1185">Reference proteome</keyword>
<dbReference type="EMBL" id="FTOE01000001">
    <property type="protein sequence ID" value="SIS41638.1"/>
    <property type="molecule type" value="Genomic_DNA"/>
</dbReference>
<evidence type="ECO:0000313" key="2">
    <source>
        <dbReference type="EMBL" id="SIS41638.1"/>
    </source>
</evidence>
<dbReference type="InterPro" id="IPR027396">
    <property type="entry name" value="DsrEFH-like"/>
</dbReference>
<evidence type="ECO:0008006" key="4">
    <source>
        <dbReference type="Google" id="ProtNLM"/>
    </source>
</evidence>
<dbReference type="SUPFAM" id="SSF75169">
    <property type="entry name" value="DsrEFH-like"/>
    <property type="match status" value="1"/>
</dbReference>
<dbReference type="STRING" id="619304.SAMN05421760_101258"/>
<feature type="signal peptide" evidence="1">
    <location>
        <begin position="1"/>
        <end position="24"/>
    </location>
</feature>
<dbReference type="OrthoDB" id="7361822at2"/>
<organism evidence="2 3">
    <name type="scientific">Neptunomonas antarctica</name>
    <dbReference type="NCBI Taxonomy" id="619304"/>
    <lineage>
        <taxon>Bacteria</taxon>
        <taxon>Pseudomonadati</taxon>
        <taxon>Pseudomonadota</taxon>
        <taxon>Gammaproteobacteria</taxon>
        <taxon>Oceanospirillales</taxon>
        <taxon>Oceanospirillaceae</taxon>
        <taxon>Neptunomonas</taxon>
    </lineage>
</organism>